<dbReference type="RefSeq" id="WP_013506981.1">
    <property type="nucleotide sequence ID" value="NC_014836.1"/>
</dbReference>
<dbReference type="PANTHER" id="PTHR30476:SF0">
    <property type="entry name" value="UPF0234 PROTEIN YAJQ"/>
    <property type="match status" value="1"/>
</dbReference>
<dbReference type="Proteomes" id="UP000002572">
    <property type="component" value="Chromosome"/>
</dbReference>
<name>E6W4N7_DESIS</name>
<keyword evidence="1 3" id="KW-0547">Nucleotide-binding</keyword>
<dbReference type="InParanoid" id="E6W4N7"/>
<dbReference type="eggNOG" id="COG1666">
    <property type="taxonomic scope" value="Bacteria"/>
</dbReference>
<sequence length="163" mass="18470">MPSFDIVSQVDLQEVDNAINMTSKLVESRYDFRGSKSEITLNKKDKAITILTEDDMKLRAIKDSIISNCIKRSVDPKVFAFDEAEKASGNMIRVHARIQEGIDKETAKKVVKMIKETGLKVQAAIQDEQVRVTAKKIDDLQEIIQVMKNANLDIPLQYVNMRS</sequence>
<dbReference type="InterPro" id="IPR035571">
    <property type="entry name" value="UPF0234-like_C"/>
</dbReference>
<evidence type="ECO:0000313" key="4">
    <source>
        <dbReference type="EMBL" id="ADU67110.1"/>
    </source>
</evidence>
<dbReference type="Pfam" id="PF04461">
    <property type="entry name" value="YajQ"/>
    <property type="match status" value="1"/>
</dbReference>
<dbReference type="InterPro" id="IPR036183">
    <property type="entry name" value="YajQ-like_sf"/>
</dbReference>
<dbReference type="STRING" id="653733.Selin_2395"/>
<dbReference type="CDD" id="cd11740">
    <property type="entry name" value="YajQ_like"/>
    <property type="match status" value="1"/>
</dbReference>
<evidence type="ECO:0000256" key="1">
    <source>
        <dbReference type="ARBA" id="ARBA00022741"/>
    </source>
</evidence>
<dbReference type="PANTHER" id="PTHR30476">
    <property type="entry name" value="UPF0234 PROTEIN YAJQ"/>
    <property type="match status" value="1"/>
</dbReference>
<gene>
    <name evidence="4" type="ordered locus">Selin_2395</name>
</gene>
<dbReference type="SUPFAM" id="SSF89963">
    <property type="entry name" value="YajQ-like"/>
    <property type="match status" value="2"/>
</dbReference>
<dbReference type="Gene3D" id="3.30.70.990">
    <property type="entry name" value="YajQ-like, domain 2"/>
    <property type="match status" value="1"/>
</dbReference>
<dbReference type="FunCoup" id="E6W4N7">
    <property type="interactions" value="287"/>
</dbReference>
<keyword evidence="5" id="KW-1185">Reference proteome</keyword>
<dbReference type="GO" id="GO:0000166">
    <property type="term" value="F:nucleotide binding"/>
    <property type="evidence" value="ECO:0007669"/>
    <property type="project" value="UniProtKB-UniRule"/>
</dbReference>
<accession>E6W4N7</accession>
<evidence type="ECO:0000313" key="5">
    <source>
        <dbReference type="Proteomes" id="UP000002572"/>
    </source>
</evidence>
<dbReference type="KEGG" id="din:Selin_2395"/>
<comment type="similarity">
    <text evidence="2 3">Belongs to the YajQ family.</text>
</comment>
<proteinExistence type="inferred from homology"/>
<reference evidence="4 5" key="1">
    <citation type="submission" date="2010-12" db="EMBL/GenBank/DDBJ databases">
        <title>Complete sequence of Desulfurispirillum indicum S5.</title>
        <authorList>
            <consortium name="US DOE Joint Genome Institute"/>
            <person name="Lucas S."/>
            <person name="Copeland A."/>
            <person name="Lapidus A."/>
            <person name="Cheng J.-F."/>
            <person name="Goodwin L."/>
            <person name="Pitluck S."/>
            <person name="Chertkov O."/>
            <person name="Held B."/>
            <person name="Detter J.C."/>
            <person name="Han C."/>
            <person name="Tapia R."/>
            <person name="Land M."/>
            <person name="Hauser L."/>
            <person name="Kyrpides N."/>
            <person name="Ivanova N."/>
            <person name="Mikhailova N."/>
            <person name="Haggblom M."/>
            <person name="Rauschenbach I."/>
            <person name="Bini E."/>
            <person name="Woyke T."/>
        </authorList>
    </citation>
    <scope>NUCLEOTIDE SEQUENCE [LARGE SCALE GENOMIC DNA]</scope>
    <source>
        <strain evidence="5">ATCC BAA-1389 / DSM 22839 / S5</strain>
    </source>
</reference>
<dbReference type="NCBIfam" id="NF003819">
    <property type="entry name" value="PRK05412.1"/>
    <property type="match status" value="1"/>
</dbReference>
<dbReference type="InterPro" id="IPR035570">
    <property type="entry name" value="UPF0234_N"/>
</dbReference>
<dbReference type="HAMAP" id="MF_00632">
    <property type="entry name" value="UPF0234"/>
    <property type="match status" value="1"/>
</dbReference>
<organism evidence="4 5">
    <name type="scientific">Desulfurispirillum indicum (strain ATCC BAA-1389 / DSM 22839 / S5)</name>
    <dbReference type="NCBI Taxonomy" id="653733"/>
    <lineage>
        <taxon>Bacteria</taxon>
        <taxon>Pseudomonadati</taxon>
        <taxon>Chrysiogenota</taxon>
        <taxon>Chrysiogenia</taxon>
        <taxon>Chrysiogenales</taxon>
        <taxon>Chrysiogenaceae</taxon>
        <taxon>Desulfurispirillum</taxon>
    </lineage>
</organism>
<dbReference type="AlphaFoldDB" id="E6W4N7"/>
<dbReference type="OrthoDB" id="9801447at2"/>
<evidence type="ECO:0000256" key="2">
    <source>
        <dbReference type="ARBA" id="ARBA00093450"/>
    </source>
</evidence>
<dbReference type="GO" id="GO:0005829">
    <property type="term" value="C:cytosol"/>
    <property type="evidence" value="ECO:0007669"/>
    <property type="project" value="TreeGrafter"/>
</dbReference>
<evidence type="ECO:0000256" key="3">
    <source>
        <dbReference type="HAMAP-Rule" id="MF_00632"/>
    </source>
</evidence>
<comment type="function">
    <text evidence="3">Nucleotide-binding protein.</text>
</comment>
<protein>
    <recommendedName>
        <fullName evidence="3">Nucleotide-binding protein Selin_2395</fullName>
    </recommendedName>
</protein>
<dbReference type="InterPro" id="IPR007551">
    <property type="entry name" value="YajQ/Smlt4090-like"/>
</dbReference>
<dbReference type="HOGENOM" id="CLU_099839_1_0_0"/>
<dbReference type="Gene3D" id="3.30.70.860">
    <property type="match status" value="1"/>
</dbReference>
<dbReference type="EMBL" id="CP002432">
    <property type="protein sequence ID" value="ADU67110.1"/>
    <property type="molecule type" value="Genomic_DNA"/>
</dbReference>